<dbReference type="Gene3D" id="3.30.63.10">
    <property type="entry name" value="Guanylate Kinase phosphate binding domain"/>
    <property type="match status" value="1"/>
</dbReference>
<comment type="similarity">
    <text evidence="2">Belongs to the guanylate kinase family.</text>
</comment>
<dbReference type="Pfam" id="PF00625">
    <property type="entry name" value="Guanylate_kin"/>
    <property type="match status" value="1"/>
</dbReference>
<evidence type="ECO:0000259" key="6">
    <source>
        <dbReference type="PROSITE" id="PS50052"/>
    </source>
</evidence>
<reference evidence="8" key="1">
    <citation type="journal article" date="2023" name="Int. J. Syst. Evol. Microbiol.">
        <title>Claveliimonas bilis gen. nov., sp. nov., deoxycholic acid-producing bacteria isolated from human faeces, and reclassification of Sellimonas monacensis Zenner et al. 2021 as Claveliimonas monacensis comb. nov.</title>
        <authorList>
            <person name="Hisatomi A."/>
            <person name="Kastawa N.W.E.P.G."/>
            <person name="Song I."/>
            <person name="Ohkuma M."/>
            <person name="Fukiya S."/>
            <person name="Sakamoto M."/>
        </authorList>
    </citation>
    <scope>NUCLEOTIDE SEQUENCE [LARGE SCALE GENOMIC DNA]</scope>
    <source>
        <strain evidence="8">12BBH14</strain>
    </source>
</reference>
<dbReference type="EMBL" id="AP027742">
    <property type="protein sequence ID" value="BDZ76108.1"/>
    <property type="molecule type" value="Genomic_DNA"/>
</dbReference>
<dbReference type="InterPro" id="IPR008144">
    <property type="entry name" value="Guanylate_kin-like_dom"/>
</dbReference>
<dbReference type="InterPro" id="IPR027417">
    <property type="entry name" value="P-loop_NTPase"/>
</dbReference>
<dbReference type="Proteomes" id="UP001305815">
    <property type="component" value="Chromosome"/>
</dbReference>
<sequence>MSRIIVVSGFSGSGKGSIIEKLLENNVDIWLSVSDTDRERRNATDRYTFITSDEFQSNLKKGSYIEYNRYGNHFYGSPRKPILEKIKSGYTVLLEIDIWGKRQIEQDLDLKRLEVEIISVFVAIDANTLKSRLLGRGDCENEIQKRMQIAREEARCIGEYDYVLINYELSDTVRRLESMICGKSISSDDFDSDLFREEIVALLGNDGKE</sequence>
<organism evidence="7 8">
    <name type="scientific">Claveliimonas bilis</name>
    <dbReference type="NCBI Taxonomy" id="3028070"/>
    <lineage>
        <taxon>Bacteria</taxon>
        <taxon>Bacillati</taxon>
        <taxon>Bacillota</taxon>
        <taxon>Clostridia</taxon>
        <taxon>Lachnospirales</taxon>
        <taxon>Lachnospiraceae</taxon>
        <taxon>Claveliimonas</taxon>
    </lineage>
</organism>
<dbReference type="RefSeq" id="WP_316266061.1">
    <property type="nucleotide sequence ID" value="NZ_AP027742.1"/>
</dbReference>
<dbReference type="InterPro" id="IPR008145">
    <property type="entry name" value="GK/Ca_channel_bsu"/>
</dbReference>
<accession>A0ABM8I114</accession>
<keyword evidence="3" id="KW-0808">Transferase</keyword>
<dbReference type="SUPFAM" id="SSF52540">
    <property type="entry name" value="P-loop containing nucleoside triphosphate hydrolases"/>
    <property type="match status" value="1"/>
</dbReference>
<dbReference type="SMART" id="SM00072">
    <property type="entry name" value="GuKc"/>
    <property type="match status" value="1"/>
</dbReference>
<comment type="function">
    <text evidence="1">Essential for recycling GMP and indirectly, cGMP.</text>
</comment>
<protein>
    <submittedName>
        <fullName evidence="7">Guanylate kinase</fullName>
    </submittedName>
</protein>
<dbReference type="Gene3D" id="3.40.50.300">
    <property type="entry name" value="P-loop containing nucleotide triphosphate hydrolases"/>
    <property type="match status" value="1"/>
</dbReference>
<evidence type="ECO:0000313" key="7">
    <source>
        <dbReference type="EMBL" id="BDZ76108.1"/>
    </source>
</evidence>
<evidence type="ECO:0000256" key="4">
    <source>
        <dbReference type="ARBA" id="ARBA00022777"/>
    </source>
</evidence>
<comment type="catalytic activity">
    <reaction evidence="5">
        <text>GMP + ATP = GDP + ADP</text>
        <dbReference type="Rhea" id="RHEA:20780"/>
        <dbReference type="ChEBI" id="CHEBI:30616"/>
        <dbReference type="ChEBI" id="CHEBI:58115"/>
        <dbReference type="ChEBI" id="CHEBI:58189"/>
        <dbReference type="ChEBI" id="CHEBI:456216"/>
        <dbReference type="EC" id="2.7.4.8"/>
    </reaction>
</comment>
<proteinExistence type="inferred from homology"/>
<dbReference type="PROSITE" id="PS50052">
    <property type="entry name" value="GUANYLATE_KINASE_2"/>
    <property type="match status" value="1"/>
</dbReference>
<feature type="domain" description="Guanylate kinase-like" evidence="6">
    <location>
        <begin position="2"/>
        <end position="181"/>
    </location>
</feature>
<dbReference type="GO" id="GO:0016301">
    <property type="term" value="F:kinase activity"/>
    <property type="evidence" value="ECO:0007669"/>
    <property type="project" value="UniProtKB-KW"/>
</dbReference>
<gene>
    <name evidence="7" type="primary">gmk_1</name>
    <name evidence="7" type="ORF">Lac1_02910</name>
</gene>
<dbReference type="PANTHER" id="PTHR23117">
    <property type="entry name" value="GUANYLATE KINASE-RELATED"/>
    <property type="match status" value="1"/>
</dbReference>
<evidence type="ECO:0000256" key="5">
    <source>
        <dbReference type="ARBA" id="ARBA00048594"/>
    </source>
</evidence>
<evidence type="ECO:0000256" key="3">
    <source>
        <dbReference type="ARBA" id="ARBA00022679"/>
    </source>
</evidence>
<evidence type="ECO:0000313" key="8">
    <source>
        <dbReference type="Proteomes" id="UP001305815"/>
    </source>
</evidence>
<keyword evidence="4 7" id="KW-0418">Kinase</keyword>
<name>A0ABM8I114_9FIRM</name>
<keyword evidence="8" id="KW-1185">Reference proteome</keyword>
<evidence type="ECO:0000256" key="1">
    <source>
        <dbReference type="ARBA" id="ARBA00003531"/>
    </source>
</evidence>
<dbReference type="PANTHER" id="PTHR23117:SF13">
    <property type="entry name" value="GUANYLATE KINASE"/>
    <property type="match status" value="1"/>
</dbReference>
<evidence type="ECO:0000256" key="2">
    <source>
        <dbReference type="ARBA" id="ARBA00005790"/>
    </source>
</evidence>